<dbReference type="EMBL" id="AMZH03001355">
    <property type="protein sequence ID" value="RRT79605.1"/>
    <property type="molecule type" value="Genomic_DNA"/>
</dbReference>
<name>A0A427ATT2_ENSVE</name>
<evidence type="ECO:0000313" key="1">
    <source>
        <dbReference type="EMBL" id="RRT79605.1"/>
    </source>
</evidence>
<reference evidence="1 2" key="1">
    <citation type="journal article" date="2014" name="Agronomy (Basel)">
        <title>A Draft Genome Sequence for Ensete ventricosum, the Drought-Tolerant Tree Against Hunger.</title>
        <authorList>
            <person name="Harrison J."/>
            <person name="Moore K.A."/>
            <person name="Paszkiewicz K."/>
            <person name="Jones T."/>
            <person name="Grant M."/>
            <person name="Ambacheew D."/>
            <person name="Muzemil S."/>
            <person name="Studholme D.J."/>
        </authorList>
    </citation>
    <scope>NUCLEOTIDE SEQUENCE [LARGE SCALE GENOMIC DNA]</scope>
</reference>
<proteinExistence type="predicted"/>
<comment type="caution">
    <text evidence="1">The sequence shown here is derived from an EMBL/GenBank/DDBJ whole genome shotgun (WGS) entry which is preliminary data.</text>
</comment>
<evidence type="ECO:0000313" key="2">
    <source>
        <dbReference type="Proteomes" id="UP000287651"/>
    </source>
</evidence>
<sequence>MELQPYDEPRSSLSIGPGFGRCSGISPEFARRFVEGIRKLVGNISGDCWKKTIGLVARMLEAVGLTGTGQLNRPYPRILALR</sequence>
<protein>
    <submittedName>
        <fullName evidence="1">Uncharacterized protein</fullName>
    </submittedName>
</protein>
<dbReference type="AlphaFoldDB" id="A0A427ATT2"/>
<accession>A0A427ATT2</accession>
<gene>
    <name evidence="1" type="ORF">B296_00007956</name>
</gene>
<dbReference type="Proteomes" id="UP000287651">
    <property type="component" value="Unassembled WGS sequence"/>
</dbReference>
<organism evidence="1 2">
    <name type="scientific">Ensete ventricosum</name>
    <name type="common">Abyssinian banana</name>
    <name type="synonym">Musa ensete</name>
    <dbReference type="NCBI Taxonomy" id="4639"/>
    <lineage>
        <taxon>Eukaryota</taxon>
        <taxon>Viridiplantae</taxon>
        <taxon>Streptophyta</taxon>
        <taxon>Embryophyta</taxon>
        <taxon>Tracheophyta</taxon>
        <taxon>Spermatophyta</taxon>
        <taxon>Magnoliopsida</taxon>
        <taxon>Liliopsida</taxon>
        <taxon>Zingiberales</taxon>
        <taxon>Musaceae</taxon>
        <taxon>Ensete</taxon>
    </lineage>
</organism>